<feature type="domain" description="Sortilin N-terminal" evidence="2">
    <location>
        <begin position="130"/>
        <end position="255"/>
    </location>
</feature>
<dbReference type="OrthoDB" id="9757809at2"/>
<dbReference type="GO" id="GO:0010411">
    <property type="term" value="P:xyloglucan metabolic process"/>
    <property type="evidence" value="ECO:0007669"/>
    <property type="project" value="TreeGrafter"/>
</dbReference>
<evidence type="ECO:0000256" key="1">
    <source>
        <dbReference type="ARBA" id="ARBA00022737"/>
    </source>
</evidence>
<evidence type="ECO:0000259" key="2">
    <source>
        <dbReference type="Pfam" id="PF15902"/>
    </source>
</evidence>
<keyword evidence="1" id="KW-0677">Repeat</keyword>
<dbReference type="Gene3D" id="2.130.10.10">
    <property type="entry name" value="YVTN repeat-like/Quinoprotein amine dehydrogenase"/>
    <property type="match status" value="4"/>
</dbReference>
<dbReference type="Proteomes" id="UP000192333">
    <property type="component" value="Chromosome I"/>
</dbReference>
<dbReference type="InterPro" id="IPR015943">
    <property type="entry name" value="WD40/YVTN_repeat-like_dom_sf"/>
</dbReference>
<dbReference type="EMBL" id="LT838813">
    <property type="protein sequence ID" value="SMD44097.1"/>
    <property type="molecule type" value="Genomic_DNA"/>
</dbReference>
<dbReference type="SUPFAM" id="SSF110296">
    <property type="entry name" value="Oligoxyloglucan reducing end-specific cellobiohydrolase"/>
    <property type="match status" value="2"/>
</dbReference>
<dbReference type="InterPro" id="IPR031778">
    <property type="entry name" value="Sortilin_N"/>
</dbReference>
<dbReference type="PANTHER" id="PTHR43739:SF5">
    <property type="entry name" value="EXO-ALPHA-SIALIDASE"/>
    <property type="match status" value="1"/>
</dbReference>
<organism evidence="3 4">
    <name type="scientific">Aquiflexum balticum DSM 16537</name>
    <dbReference type="NCBI Taxonomy" id="758820"/>
    <lineage>
        <taxon>Bacteria</taxon>
        <taxon>Pseudomonadati</taxon>
        <taxon>Bacteroidota</taxon>
        <taxon>Cytophagia</taxon>
        <taxon>Cytophagales</taxon>
        <taxon>Cyclobacteriaceae</taxon>
        <taxon>Aquiflexum</taxon>
    </lineage>
</organism>
<keyword evidence="4" id="KW-1185">Reference proteome</keyword>
<dbReference type="InterPro" id="IPR052025">
    <property type="entry name" value="Xyloglucanase_GH74"/>
</dbReference>
<evidence type="ECO:0000313" key="3">
    <source>
        <dbReference type="EMBL" id="SMD44097.1"/>
    </source>
</evidence>
<dbReference type="STRING" id="758820.SAMN00777080_2712"/>
<dbReference type="AlphaFoldDB" id="A0A1W2H560"/>
<dbReference type="Pfam" id="PF15902">
    <property type="entry name" value="Sortilin-Vps10"/>
    <property type="match status" value="1"/>
</dbReference>
<proteinExistence type="predicted"/>
<dbReference type="CDD" id="cd15482">
    <property type="entry name" value="Sialidase_non-viral"/>
    <property type="match status" value="1"/>
</dbReference>
<gene>
    <name evidence="3" type="ORF">SAMN00777080_2712</name>
</gene>
<evidence type="ECO:0000313" key="4">
    <source>
        <dbReference type="Proteomes" id="UP000192333"/>
    </source>
</evidence>
<reference evidence="4" key="1">
    <citation type="submission" date="2017-04" db="EMBL/GenBank/DDBJ databases">
        <authorList>
            <person name="Varghese N."/>
            <person name="Submissions S."/>
        </authorList>
    </citation>
    <scope>NUCLEOTIDE SEQUENCE [LARGE SCALE GENOMIC DNA]</scope>
    <source>
        <strain evidence="4">DSM 16537</strain>
    </source>
</reference>
<sequence length="1061" mass="118532">MRNKIFTRICFLGLGILLLVFSPQDNLFAQQIDMSQFKEMKARSVGPAAMSGRITAIDAVDDNPSIIYAGSASGGLWKSTSGGITWKPIFDEEKVHSIGAISIYQKNPNIIWVGTGEGNPRNSLNMGYGVYRSLDAGKTWQMMGLEKTMAIHRIIVHPDDPNTVFVGAIGSPWGEQEERGVYKTTDGGKTWKKILYIDTKTGVGEMIMDPNNPNKIFVNMWEHRRYPWFFNSGGASSGLFVTLDGGDNWKKLDDKNGLPKGNLGRMGLTISKANSNKVYALVESTKNALYVSEDGGDNFKMVNDKPEIGDRPFYYFEIHADPKNADRLFTLYSRVGISEDGGRTFTELLSYAGVHPDHHAWYINPNDPSLMIDGNDGGLNITRDGGKTWYFAENIPVGQWYHINVDNEIPYNIYGGLQDNGSWVGPAYVWRRDGIRNTYWQEIQFGDGFDVVSDPENSRFGYSMSQGGNVTRFDKETGHKRTIKPTHPDKDVFLRFNWNAAIAQDPHDAATIYYGSQFLHKSTDRGETWEIISPDLTTNDPEKQKQQETGGLTFDITGAENHTTIIAIAPSPIDKNVIWVGTDDGNVQVTKDGGKSWSNTSAKLTGLPKASWIPQIQASRYDAGEAWIIANNYRNNDFSAYAYRTKNYGNSYERIADDNKVWGFALSIIQDPVEPNLVFLGTEFGLYVSFDNAKTWNQWRHGYPNAVSTYDMVIQEREADLVIGTFGRSLYVLDDIRPLRIYAKNQGKAPEGKITAVPSSDAYQAEIHQPHGERFPADGKYAAENRPLGGRLSFVINDPGKEKLDSVTVSIFDAAGQQIRTIKKLPTNGVNQVIWNLDRKSSVDTPFGRGGGGGGQRARGFFEPSGGAALPGTYKVVYQYGDIRSEGSIVVHSDPRIQADLADLQAREEFIKQTEILTADVMKATRQLDDAKNTVDKIITFAKDVDDAEVKELVKLANETKKKIDSTREAFYGPTKEGQGIVRNLYPTTMSRLFAPRSYANSSYGAPGPTEDRLLQQAKESAEEALKVWNEFFENDWKVFEEKARNTKIDIFKEIEKVEVK</sequence>
<dbReference type="PANTHER" id="PTHR43739">
    <property type="entry name" value="XYLOGLUCANASE (EUROFUNG)"/>
    <property type="match status" value="1"/>
</dbReference>
<name>A0A1W2H560_9BACT</name>
<accession>A0A1W2H560</accession>
<dbReference type="RefSeq" id="WP_084120929.1">
    <property type="nucleotide sequence ID" value="NZ_LT838813.1"/>
</dbReference>
<protein>
    <recommendedName>
        <fullName evidence="2">Sortilin N-terminal domain-containing protein</fullName>
    </recommendedName>
</protein>